<feature type="region of interest" description="Disordered" evidence="1">
    <location>
        <begin position="446"/>
        <end position="481"/>
    </location>
</feature>
<evidence type="ECO:0000313" key="2">
    <source>
        <dbReference type="EMBL" id="KZV30923.1"/>
    </source>
</evidence>
<evidence type="ECO:0008006" key="4">
    <source>
        <dbReference type="Google" id="ProtNLM"/>
    </source>
</evidence>
<feature type="compositionally biased region" description="Basic and acidic residues" evidence="1">
    <location>
        <begin position="463"/>
        <end position="478"/>
    </location>
</feature>
<sequence>MAVSFSFNTLRFNFKSVLAMEHSGMVSMFKTLETTGLKGFLTATGSVYESSVGEFFANAKVIAGLIVSSVDNRKLALSKEMFAETFGLPTEGTVGFLDIPKETLSEMRSLFSGSDVPFRAPNKKKEMKIEFFLLHDIVAKELCAKAGSFDMVTSEKFDLMVAISAGSKVNWAQIIFNILLAMVNSPSRQYPGYAVQIGVMLGYLVKTDLGDSVNLHPQKFLTDKSVATYIKKNLKVTPAGFCEETEEQRSMKQKKLCSDKIDSQPGPIPSIPVGGEGIYIVSNPEVHPMKHIGEEHIVVGPGGHERIGSDQDEQAGGEQGISTADAITTPEEETTEMEDLVYKDERIVQDESSSQMEEADNIERAIGVRSGPEKPAQQTITYTGKGIFAPIQIREINWVTHFLPKIAPKAKGKGMLEANQEQAQERESAQCQEQIEEVVRSVLNKDEPTDGNAEHQASNNESQAHDAHIGETRSHLAEQQEQPSSGVFVLTLYVKCTACIDCSRLEDLQTGTDTKYKYIRRLLRMVTALCPTDKSEDDALYIKRKSHNEE</sequence>
<evidence type="ECO:0000256" key="1">
    <source>
        <dbReference type="SAM" id="MobiDB-lite"/>
    </source>
</evidence>
<dbReference type="Proteomes" id="UP000250235">
    <property type="component" value="Unassembled WGS sequence"/>
</dbReference>
<evidence type="ECO:0000313" key="3">
    <source>
        <dbReference type="Proteomes" id="UP000250235"/>
    </source>
</evidence>
<keyword evidence="3" id="KW-1185">Reference proteome</keyword>
<reference evidence="2 3" key="1">
    <citation type="journal article" date="2015" name="Proc. Natl. Acad. Sci. U.S.A.">
        <title>The resurrection genome of Boea hygrometrica: A blueprint for survival of dehydration.</title>
        <authorList>
            <person name="Xiao L."/>
            <person name="Yang G."/>
            <person name="Zhang L."/>
            <person name="Yang X."/>
            <person name="Zhao S."/>
            <person name="Ji Z."/>
            <person name="Zhou Q."/>
            <person name="Hu M."/>
            <person name="Wang Y."/>
            <person name="Chen M."/>
            <person name="Xu Y."/>
            <person name="Jin H."/>
            <person name="Xiao X."/>
            <person name="Hu G."/>
            <person name="Bao F."/>
            <person name="Hu Y."/>
            <person name="Wan P."/>
            <person name="Li L."/>
            <person name="Deng X."/>
            <person name="Kuang T."/>
            <person name="Xiang C."/>
            <person name="Zhu J.K."/>
            <person name="Oliver M.J."/>
            <person name="He Y."/>
        </authorList>
    </citation>
    <scope>NUCLEOTIDE SEQUENCE [LARGE SCALE GENOMIC DNA]</scope>
    <source>
        <strain evidence="3">cv. XS01</strain>
    </source>
</reference>
<name>A0A2Z7B8U1_9LAMI</name>
<dbReference type="EMBL" id="KV007777">
    <property type="protein sequence ID" value="KZV30923.1"/>
    <property type="molecule type" value="Genomic_DNA"/>
</dbReference>
<organism evidence="2 3">
    <name type="scientific">Dorcoceras hygrometricum</name>
    <dbReference type="NCBI Taxonomy" id="472368"/>
    <lineage>
        <taxon>Eukaryota</taxon>
        <taxon>Viridiplantae</taxon>
        <taxon>Streptophyta</taxon>
        <taxon>Embryophyta</taxon>
        <taxon>Tracheophyta</taxon>
        <taxon>Spermatophyta</taxon>
        <taxon>Magnoliopsida</taxon>
        <taxon>eudicotyledons</taxon>
        <taxon>Gunneridae</taxon>
        <taxon>Pentapetalae</taxon>
        <taxon>asterids</taxon>
        <taxon>lamiids</taxon>
        <taxon>Lamiales</taxon>
        <taxon>Gesneriaceae</taxon>
        <taxon>Didymocarpoideae</taxon>
        <taxon>Trichosporeae</taxon>
        <taxon>Loxocarpinae</taxon>
        <taxon>Dorcoceras</taxon>
    </lineage>
</organism>
<proteinExistence type="predicted"/>
<gene>
    <name evidence="2" type="ORF">F511_11753</name>
</gene>
<accession>A0A2Z7B8U1</accession>
<dbReference type="OrthoDB" id="1751168at2759"/>
<dbReference type="AlphaFoldDB" id="A0A2Z7B8U1"/>
<protein>
    <recommendedName>
        <fullName evidence="4">Dystroglycan-like</fullName>
    </recommendedName>
</protein>